<dbReference type="RefSeq" id="WP_052463038.1">
    <property type="nucleotide sequence ID" value="NZ_BGCT01000064.1"/>
</dbReference>
<evidence type="ECO:0000259" key="1">
    <source>
        <dbReference type="Pfam" id="PF00535"/>
    </source>
</evidence>
<dbReference type="SUPFAM" id="SSF53448">
    <property type="entry name" value="Nucleotide-diphospho-sugar transferases"/>
    <property type="match status" value="1"/>
</dbReference>
<dbReference type="Gene3D" id="3.90.550.10">
    <property type="entry name" value="Spore Coat Polysaccharide Biosynthesis Protein SpsA, Chain A"/>
    <property type="match status" value="1"/>
</dbReference>
<protein>
    <submittedName>
        <fullName evidence="2">Putative glycosyltransferase</fullName>
    </submittedName>
</protein>
<proteinExistence type="predicted"/>
<evidence type="ECO:0000313" key="2">
    <source>
        <dbReference type="EMBL" id="BAQ00860.1"/>
    </source>
</evidence>
<dbReference type="PANTHER" id="PTHR22916:SF3">
    <property type="entry name" value="UDP-GLCNAC:BETAGAL BETA-1,3-N-ACETYLGLUCOSAMINYLTRANSFERASE-LIKE PROTEIN 1"/>
    <property type="match status" value="1"/>
</dbReference>
<dbReference type="EMBL" id="AB811615">
    <property type="protein sequence ID" value="BAQ00860.1"/>
    <property type="molecule type" value="Genomic_DNA"/>
</dbReference>
<dbReference type="Pfam" id="PF00535">
    <property type="entry name" value="Glycos_transf_2"/>
    <property type="match status" value="1"/>
</dbReference>
<dbReference type="AlphaFoldDB" id="A0A0A8J678"/>
<dbReference type="InterPro" id="IPR029044">
    <property type="entry name" value="Nucleotide-diphossugar_trans"/>
</dbReference>
<dbReference type="GO" id="GO:0016758">
    <property type="term" value="F:hexosyltransferase activity"/>
    <property type="evidence" value="ECO:0007669"/>
    <property type="project" value="UniProtKB-ARBA"/>
</dbReference>
<keyword evidence="2" id="KW-0808">Transferase</keyword>
<reference evidence="2" key="1">
    <citation type="journal article" date="2014" name="DNA Res.">
        <title>A complete view of the genetic diversity of the Escherichia coli O-antigen biosynthesis gene cluster.</title>
        <authorList>
            <person name="Iguchi A."/>
            <person name="Iyoda S."/>
            <person name="Kikuchi T."/>
            <person name="Ogura Y."/>
            <person name="Katsura K."/>
            <person name="Ohnishi M."/>
            <person name="Hayashi T."/>
            <person name="Thomson N.R."/>
        </authorList>
    </citation>
    <scope>NUCLEOTIDE SEQUENCE</scope>
    <source>
        <strain evidence="2">F11621-41</strain>
    </source>
</reference>
<sequence length="288" mass="32716">MSISVITPVFNRALLVYELYESLMSQQSYDFEWVIIDDGSTDNLKEVIDKIASTSPFKIIYRYKKNGGKHTALNIGIEMSSFNWIFIVDSDDILTPNAIALANEKIQAIVDDKCKGMVFLKGYKTTKEIVGKAETIENISLEKFAGTKGDKALIIKRDSLLKNQFPVFDGENFITEALVWNSILENGYFKYFNEIIYYSEYLPGGLTSNYTDLLRKNINGTMAFVINNLNLKGLGINVIKQTVFHFIPIFNISNLIVVKKKTKFTVFVLFITCLFLVKIKNKVKGKSL</sequence>
<feature type="domain" description="Glycosyltransferase 2-like" evidence="1">
    <location>
        <begin position="4"/>
        <end position="108"/>
    </location>
</feature>
<dbReference type="InterPro" id="IPR001173">
    <property type="entry name" value="Glyco_trans_2-like"/>
</dbReference>
<organism evidence="2">
    <name type="scientific">Escherichia coli</name>
    <dbReference type="NCBI Taxonomy" id="562"/>
    <lineage>
        <taxon>Bacteria</taxon>
        <taxon>Pseudomonadati</taxon>
        <taxon>Pseudomonadota</taxon>
        <taxon>Gammaproteobacteria</taxon>
        <taxon>Enterobacterales</taxon>
        <taxon>Enterobacteriaceae</taxon>
        <taxon>Escherichia</taxon>
    </lineage>
</organism>
<dbReference type="CDD" id="cd00761">
    <property type="entry name" value="Glyco_tranf_GTA_type"/>
    <property type="match status" value="1"/>
</dbReference>
<dbReference type="PANTHER" id="PTHR22916">
    <property type="entry name" value="GLYCOSYLTRANSFERASE"/>
    <property type="match status" value="1"/>
</dbReference>
<name>A0A0A8J678_ECOLX</name>
<accession>A0A0A8J678</accession>